<dbReference type="InterPro" id="IPR043681">
    <property type="entry name" value="RqcH_archaeal"/>
</dbReference>
<organism evidence="4 5">
    <name type="scientific">Halorubrum trapanicum</name>
    <dbReference type="NCBI Taxonomy" id="29284"/>
    <lineage>
        <taxon>Archaea</taxon>
        <taxon>Methanobacteriati</taxon>
        <taxon>Methanobacteriota</taxon>
        <taxon>Stenosarchaea group</taxon>
        <taxon>Halobacteria</taxon>
        <taxon>Halobacteriales</taxon>
        <taxon>Haloferacaceae</taxon>
        <taxon>Halorubrum</taxon>
    </lineage>
</organism>
<comment type="subunit">
    <text evidence="1">Associates with stalled 50S ribosomal subunits.</text>
</comment>
<dbReference type="Pfam" id="PF05670">
    <property type="entry name" value="NFACT-R_1"/>
    <property type="match status" value="1"/>
</dbReference>
<evidence type="ECO:0000313" key="4">
    <source>
        <dbReference type="EMBL" id="MBP1900387.1"/>
    </source>
</evidence>
<dbReference type="EMBL" id="JAGGKE010000001">
    <property type="protein sequence ID" value="MBP1900387.1"/>
    <property type="molecule type" value="Genomic_DNA"/>
</dbReference>
<dbReference type="SUPFAM" id="SSF46946">
    <property type="entry name" value="S13-like H2TH domain"/>
    <property type="match status" value="1"/>
</dbReference>
<comment type="function">
    <text evidence="1">Probably part of the ribosome quality control system (RQC). May mediate the addition of alanine residues (Ala tailing) to incompletely synthesized nascent chains from stalled ribosomes, leading to their degradation.</text>
</comment>
<evidence type="ECO:0000256" key="1">
    <source>
        <dbReference type="HAMAP-Rule" id="MF_00844"/>
    </source>
</evidence>
<proteinExistence type="inferred from homology"/>
<keyword evidence="1" id="KW-0694">RNA-binding</keyword>
<keyword evidence="1" id="KW-0820">tRNA-binding</keyword>
<gene>
    <name evidence="1" type="primary">rqcH</name>
    <name evidence="4" type="ORF">J2744_000039</name>
</gene>
<comment type="caution">
    <text evidence="4">The sequence shown here is derived from an EMBL/GenBank/DDBJ whole genome shotgun (WGS) entry which is preliminary data.</text>
</comment>
<feature type="region of interest" description="Disordered" evidence="2">
    <location>
        <begin position="241"/>
        <end position="280"/>
    </location>
</feature>
<evidence type="ECO:0000259" key="3">
    <source>
        <dbReference type="Pfam" id="PF05670"/>
    </source>
</evidence>
<dbReference type="AlphaFoldDB" id="A0A8J7RNF8"/>
<comment type="similarity">
    <text evidence="1">Belongs to the NEMF family.</text>
</comment>
<feature type="domain" description="NFACT RNA-binding" evidence="3">
    <location>
        <begin position="540"/>
        <end position="656"/>
    </location>
</feature>
<dbReference type="GO" id="GO:0043023">
    <property type="term" value="F:ribosomal large subunit binding"/>
    <property type="evidence" value="ECO:0007669"/>
    <property type="project" value="UniProtKB-UniRule"/>
</dbReference>
<sequence>MDQKRELSSIDLAALVTELNRYEGAKVDKAYLYDDDLLRLKLRDFDRGRVELMIEVGDVKRAHAADPDHVADAPGRPPNFAKMLRNRMSGADFAGVEQYEFDRILTFEFEREDQNTTLVAELFGQGNVAALDETGEVIGALSTVRLKSRTVAPGSQYEYPASRLNPLDVSYGGFERHMRESDSDVVRTLATQLNLGGLYAEEVCTRAGVPKETPVEEATDDQLRALHDALARIDERLRSGDVDPRVYEESIDGGEGSDGGERSAGDDGSDGDDDIDPRVVDVTPFPLAEHEDLPSVGFDSFNDAVDEYFYRLGSEDTAEGESPADASASRPEFEEEIAKQERIIEQQEGAIEGFEEQAQAERERAELLYANYDLVDEVLSTVREARENDVPWDEIEATLDAGAERGIPAAAAVVDVDGGEGTVTVELAEDSDDGDDGGTTRIELDASEGVEVNADRLYQEAKRVEEKKAGAKAAIKSTREELEAVKERKREWEETQAADDGAESGGDGGDGADEDEAYETDWLSRSSIPIRSPDDWYDRFRWFHTSTGYLVIGGRNADQNEELVKKYMSKHDRFFHTQAHGGPVTILKASGPSESADPVDFSEETLREAAQFAVSYSSDWKDGRGAGDAYMVEPDQVSKTPESGEYIEKGSFVIRGDRTYFEDVPCRIAVGVQCEPVTRAIGGPPSAIVDRAAAHVTFEPGMYAQNDAAMMAYRDLKERFADQSFVRKVASADRLQEFLPPGGSNIVD</sequence>
<keyword evidence="1" id="KW-0648">Protein biosynthesis</keyword>
<dbReference type="Gene3D" id="2.30.310.10">
    <property type="entry name" value="ibrinogen binding protein from staphylococcus aureus domain"/>
    <property type="match status" value="1"/>
</dbReference>
<dbReference type="PANTHER" id="PTHR15239:SF6">
    <property type="entry name" value="RIBOSOME QUALITY CONTROL COMPLEX SUBUNIT NEMF"/>
    <property type="match status" value="1"/>
</dbReference>
<reference evidence="4 5" key="1">
    <citation type="submission" date="2021-03" db="EMBL/GenBank/DDBJ databases">
        <title>Genomic Encyclopedia of Type Strains, Phase IV (KMG-IV): sequencing the most valuable type-strain genomes for metagenomic binning, comparative biology and taxonomic classification.</title>
        <authorList>
            <person name="Goeker M."/>
        </authorList>
    </citation>
    <scope>NUCLEOTIDE SEQUENCE [LARGE SCALE GENOMIC DNA]</scope>
    <source>
        <strain evidence="4 5">DSM 12287</strain>
    </source>
</reference>
<dbReference type="OrthoDB" id="10943at2157"/>
<evidence type="ECO:0000256" key="2">
    <source>
        <dbReference type="SAM" id="MobiDB-lite"/>
    </source>
</evidence>
<evidence type="ECO:0000313" key="5">
    <source>
        <dbReference type="Proteomes" id="UP000770586"/>
    </source>
</evidence>
<dbReference type="InterPro" id="IPR010979">
    <property type="entry name" value="Ribosomal_uS13-like_H2TH"/>
</dbReference>
<dbReference type="Proteomes" id="UP000770586">
    <property type="component" value="Unassembled WGS sequence"/>
</dbReference>
<dbReference type="InterPro" id="IPR008532">
    <property type="entry name" value="NFACT_RNA-bd"/>
</dbReference>
<dbReference type="GO" id="GO:0019843">
    <property type="term" value="F:rRNA binding"/>
    <property type="evidence" value="ECO:0007669"/>
    <property type="project" value="UniProtKB-UniRule"/>
</dbReference>
<feature type="coiled-coil region" evidence="1">
    <location>
        <begin position="330"/>
        <end position="371"/>
    </location>
</feature>
<keyword evidence="1" id="KW-0175">Coiled coil</keyword>
<keyword evidence="5" id="KW-1185">Reference proteome</keyword>
<protein>
    <recommendedName>
        <fullName evidence="1">Archaeal Rqc2 homolog aRqcH</fullName>
        <shortName evidence="1">aRqcH</shortName>
    </recommendedName>
</protein>
<feature type="compositionally biased region" description="Basic and acidic residues" evidence="2">
    <location>
        <begin position="480"/>
        <end position="493"/>
    </location>
</feature>
<dbReference type="GO" id="GO:0072344">
    <property type="term" value="P:rescue of stalled ribosome"/>
    <property type="evidence" value="ECO:0007669"/>
    <property type="project" value="UniProtKB-UniRule"/>
</dbReference>
<feature type="region of interest" description="Disordered" evidence="2">
    <location>
        <begin position="480"/>
        <end position="521"/>
    </location>
</feature>
<dbReference type="RefSeq" id="WP_209542996.1">
    <property type="nucleotide sequence ID" value="NZ_BAAADX010000003.1"/>
</dbReference>
<dbReference type="NCBIfam" id="NF041120">
    <property type="entry name" value="RqcH_arch"/>
    <property type="match status" value="1"/>
</dbReference>
<feature type="compositionally biased region" description="Acidic residues" evidence="2">
    <location>
        <begin position="510"/>
        <end position="519"/>
    </location>
</feature>
<dbReference type="GO" id="GO:1990112">
    <property type="term" value="C:RQC complex"/>
    <property type="evidence" value="ECO:0007669"/>
    <property type="project" value="TreeGrafter"/>
</dbReference>
<name>A0A8J7RNF8_9EURY</name>
<keyword evidence="1" id="KW-0699">rRNA-binding</keyword>
<dbReference type="InterPro" id="IPR051608">
    <property type="entry name" value="RQC_Subunit_NEMF"/>
</dbReference>
<dbReference type="GO" id="GO:0000049">
    <property type="term" value="F:tRNA binding"/>
    <property type="evidence" value="ECO:0007669"/>
    <property type="project" value="UniProtKB-UniRule"/>
</dbReference>
<dbReference type="HAMAP" id="MF_00844_A">
    <property type="entry name" value="RqcH_A"/>
    <property type="match status" value="1"/>
</dbReference>
<dbReference type="PANTHER" id="PTHR15239">
    <property type="entry name" value="NUCLEAR EXPORT MEDIATOR FACTOR NEMF"/>
    <property type="match status" value="1"/>
</dbReference>
<accession>A0A8J7RNF8</accession>
<dbReference type="Pfam" id="PF05833">
    <property type="entry name" value="NFACT_N"/>
    <property type="match status" value="1"/>
</dbReference>